<name>A0A8C3WL81_9CETA</name>
<evidence type="ECO:0000313" key="2">
    <source>
        <dbReference type="Proteomes" id="UP000694540"/>
    </source>
</evidence>
<sequence length="141" mass="15764">MVQGWEGKDIRLETQTAAAGYEKEPEFEQLHAGHLRLLGVCTSFFCSSGCIPLGSPQQVSIVPFPTYLPPIHSLFSFQDLPFISQYQELLQKQTTEGQQAEACNWKIARGTLFLTWSPAAFGSRPRALGRKIYSLRAPRCS</sequence>
<dbReference type="Proteomes" id="UP000694540">
    <property type="component" value="Unplaced"/>
</dbReference>
<dbReference type="GeneTree" id="ENSGT00990000211889"/>
<keyword evidence="2" id="KW-1185">Reference proteome</keyword>
<accession>A0A8C3WL81</accession>
<evidence type="ECO:0000313" key="1">
    <source>
        <dbReference type="Ensembl" id="ENSCWAP00000015351.1"/>
    </source>
</evidence>
<organism evidence="1 2">
    <name type="scientific">Catagonus wagneri</name>
    <name type="common">Chacoan peccary</name>
    <dbReference type="NCBI Taxonomy" id="51154"/>
    <lineage>
        <taxon>Eukaryota</taxon>
        <taxon>Metazoa</taxon>
        <taxon>Chordata</taxon>
        <taxon>Craniata</taxon>
        <taxon>Vertebrata</taxon>
        <taxon>Euteleostomi</taxon>
        <taxon>Mammalia</taxon>
        <taxon>Eutheria</taxon>
        <taxon>Laurasiatheria</taxon>
        <taxon>Artiodactyla</taxon>
        <taxon>Suina</taxon>
        <taxon>Tayassuidae</taxon>
        <taxon>Catagonus</taxon>
    </lineage>
</organism>
<protein>
    <submittedName>
        <fullName evidence="1">Uncharacterized protein</fullName>
    </submittedName>
</protein>
<reference evidence="1" key="1">
    <citation type="submission" date="2025-08" db="UniProtKB">
        <authorList>
            <consortium name="Ensembl"/>
        </authorList>
    </citation>
    <scope>IDENTIFICATION</scope>
</reference>
<dbReference type="AlphaFoldDB" id="A0A8C3WL81"/>
<reference evidence="1" key="2">
    <citation type="submission" date="2025-09" db="UniProtKB">
        <authorList>
            <consortium name="Ensembl"/>
        </authorList>
    </citation>
    <scope>IDENTIFICATION</scope>
</reference>
<dbReference type="Ensembl" id="ENSCWAT00000016660.1">
    <property type="protein sequence ID" value="ENSCWAP00000015351.1"/>
    <property type="gene ID" value="ENSCWAG00000011900.1"/>
</dbReference>
<proteinExistence type="predicted"/>